<proteinExistence type="predicted"/>
<accession>A0A090CZ11</accession>
<feature type="region of interest" description="Disordered" evidence="1">
    <location>
        <begin position="266"/>
        <end position="287"/>
    </location>
</feature>
<feature type="region of interest" description="Disordered" evidence="1">
    <location>
        <begin position="423"/>
        <end position="448"/>
    </location>
</feature>
<feature type="compositionally biased region" description="Basic and acidic residues" evidence="1">
    <location>
        <begin position="77"/>
        <end position="95"/>
    </location>
</feature>
<dbReference type="AlphaFoldDB" id="A0A090CZ11"/>
<protein>
    <submittedName>
        <fullName evidence="2">Uncharacterized protein</fullName>
    </submittedName>
</protein>
<gene>
    <name evidence="2" type="ORF">CSEC_1257</name>
</gene>
<dbReference type="EMBL" id="CCEJ010000005">
    <property type="protein sequence ID" value="CDR34077.1"/>
    <property type="molecule type" value="Genomic_DNA"/>
</dbReference>
<reference evidence="2" key="1">
    <citation type="submission" date="2013-12" db="EMBL/GenBank/DDBJ databases">
        <authorList>
            <person name="Linke B."/>
        </authorList>
    </citation>
    <scope>NUCLEOTIDE SEQUENCE [LARGE SCALE GENOMIC DNA]</scope>
    <source>
        <strain evidence="2">CRIB-18</strain>
    </source>
</reference>
<feature type="compositionally biased region" description="Basic and acidic residues" evidence="1">
    <location>
        <begin position="50"/>
        <end position="65"/>
    </location>
</feature>
<evidence type="ECO:0000313" key="3">
    <source>
        <dbReference type="Proteomes" id="UP000031552"/>
    </source>
</evidence>
<reference evidence="2" key="2">
    <citation type="submission" date="2014-09" db="EMBL/GenBank/DDBJ databases">
        <title>Criblamydia sequanensis harbors a mega-plasmid encoding arsenite resistance.</title>
        <authorList>
            <person name="Bertelli C."/>
            <person name="Goesmann A."/>
            <person name="Greub G."/>
        </authorList>
    </citation>
    <scope>NUCLEOTIDE SEQUENCE [LARGE SCALE GENOMIC DNA]</scope>
    <source>
        <strain evidence="2">CRIB-18</strain>
    </source>
</reference>
<feature type="compositionally biased region" description="Pro residues" evidence="1">
    <location>
        <begin position="266"/>
        <end position="283"/>
    </location>
</feature>
<evidence type="ECO:0000256" key="1">
    <source>
        <dbReference type="SAM" id="MobiDB-lite"/>
    </source>
</evidence>
<keyword evidence="3" id="KW-1185">Reference proteome</keyword>
<evidence type="ECO:0000313" key="2">
    <source>
        <dbReference type="EMBL" id="CDR34077.1"/>
    </source>
</evidence>
<sequence>MQDVSRNTVSFYSNHIGETLPSLVNNVSRNESQDTSEKHEFLAVRKAILEKKKTAWAPPKDEPSELKPLPKRTRPISHNDKLEREARRIERKVRPLPETPQRKAHSNPTSPIRNGKLPENQWRPLPKTPSAKKADSNPTSPILSKREELKKLNRNRPLPKTPEKKADSASSLCASVDSVRLTIPLTHADSFVKRSFQKLVEFAKRVLQAVSSLLFNMCDGFKKISMICIGPFTFRRKEKPAKETLIETFIDSTKSPKEISIDYTVPPAPSGPSMGPPPPPPVPEKTSSWSEALKAEMNKFEEEVNLDQHTLKRKKEETPQEFQDSISFISENVEKRRRAFKDDEELEDSADGSFFDEWEFEFNPFNSNDSDVRIVAEDEKTKTVADVSIDLAKGEATVKTYSKLSRKQKGEASSLTSEALKVNLRKVEKKNEESKTNTAPESHHPFGKDFFQKVEFSDLSSDDDNSDWEDSDYEV</sequence>
<organism evidence="2 3">
    <name type="scientific">Candidatus Criblamydia sequanensis CRIB-18</name>
    <dbReference type="NCBI Taxonomy" id="1437425"/>
    <lineage>
        <taxon>Bacteria</taxon>
        <taxon>Pseudomonadati</taxon>
        <taxon>Chlamydiota</taxon>
        <taxon>Chlamydiia</taxon>
        <taxon>Parachlamydiales</taxon>
        <taxon>Candidatus Criblamydiaceae</taxon>
        <taxon>Candidatus Criblamydia</taxon>
    </lineage>
</organism>
<feature type="compositionally biased region" description="Basic and acidic residues" evidence="1">
    <location>
        <begin position="425"/>
        <end position="448"/>
    </location>
</feature>
<dbReference type="STRING" id="1437425.CSEC_1257"/>
<feature type="region of interest" description="Disordered" evidence="1">
    <location>
        <begin position="50"/>
        <end position="171"/>
    </location>
</feature>
<name>A0A090CZ11_9BACT</name>
<dbReference type="Proteomes" id="UP000031552">
    <property type="component" value="Unassembled WGS sequence"/>
</dbReference>
<comment type="caution">
    <text evidence="2">The sequence shown here is derived from an EMBL/GenBank/DDBJ whole genome shotgun (WGS) entry which is preliminary data.</text>
</comment>
<dbReference type="RefSeq" id="WP_041017622.1">
    <property type="nucleotide sequence ID" value="NZ_CCEJ010000005.1"/>
</dbReference>